<organism evidence="1 2">
    <name type="scientific">Elysia crispata</name>
    <name type="common">lettuce slug</name>
    <dbReference type="NCBI Taxonomy" id="231223"/>
    <lineage>
        <taxon>Eukaryota</taxon>
        <taxon>Metazoa</taxon>
        <taxon>Spiralia</taxon>
        <taxon>Lophotrochozoa</taxon>
        <taxon>Mollusca</taxon>
        <taxon>Gastropoda</taxon>
        <taxon>Heterobranchia</taxon>
        <taxon>Euthyneura</taxon>
        <taxon>Panpulmonata</taxon>
        <taxon>Sacoglossa</taxon>
        <taxon>Placobranchoidea</taxon>
        <taxon>Plakobranchidae</taxon>
        <taxon>Elysia</taxon>
    </lineage>
</organism>
<accession>A0AAE1BAE2</accession>
<protein>
    <submittedName>
        <fullName evidence="1">Uncharacterized protein</fullName>
    </submittedName>
</protein>
<reference evidence="1" key="1">
    <citation type="journal article" date="2023" name="G3 (Bethesda)">
        <title>A reference genome for the long-term kleptoplast-retaining sea slug Elysia crispata morphotype clarki.</title>
        <authorList>
            <person name="Eastman K.E."/>
            <person name="Pendleton A.L."/>
            <person name="Shaikh M.A."/>
            <person name="Suttiyut T."/>
            <person name="Ogas R."/>
            <person name="Tomko P."/>
            <person name="Gavelis G."/>
            <person name="Widhalm J.R."/>
            <person name="Wisecaver J.H."/>
        </authorList>
    </citation>
    <scope>NUCLEOTIDE SEQUENCE</scope>
    <source>
        <strain evidence="1">ECLA1</strain>
    </source>
</reference>
<evidence type="ECO:0000313" key="2">
    <source>
        <dbReference type="Proteomes" id="UP001283361"/>
    </source>
</evidence>
<proteinExistence type="predicted"/>
<dbReference type="Proteomes" id="UP001283361">
    <property type="component" value="Unassembled WGS sequence"/>
</dbReference>
<comment type="caution">
    <text evidence="1">The sequence shown here is derived from an EMBL/GenBank/DDBJ whole genome shotgun (WGS) entry which is preliminary data.</text>
</comment>
<evidence type="ECO:0000313" key="1">
    <source>
        <dbReference type="EMBL" id="KAK3802719.1"/>
    </source>
</evidence>
<sequence>MVGNKARLSEITHQRGKSPRNLTFKENKMWESSRCGKSKERHGETVEVRQWCHQRPQRAAVEMAMATATWLVVWEVTS</sequence>
<gene>
    <name evidence="1" type="ORF">RRG08_001981</name>
</gene>
<dbReference type="EMBL" id="JAWDGP010000218">
    <property type="protein sequence ID" value="KAK3802719.1"/>
    <property type="molecule type" value="Genomic_DNA"/>
</dbReference>
<keyword evidence="2" id="KW-1185">Reference proteome</keyword>
<dbReference type="AlphaFoldDB" id="A0AAE1BAE2"/>
<name>A0AAE1BAE2_9GAST</name>